<keyword evidence="1" id="KW-0547">Nucleotide-binding</keyword>
<dbReference type="PROSITE" id="PS00688">
    <property type="entry name" value="SIGMA54_INTERACT_3"/>
    <property type="match status" value="1"/>
</dbReference>
<dbReference type="PROSITE" id="PS00675">
    <property type="entry name" value="SIGMA54_INTERACT_1"/>
    <property type="match status" value="1"/>
</dbReference>
<dbReference type="InterPro" id="IPR003593">
    <property type="entry name" value="AAA+_ATPase"/>
</dbReference>
<dbReference type="InterPro" id="IPR025662">
    <property type="entry name" value="Sigma_54_int_dom_ATP-bd_1"/>
</dbReference>
<dbReference type="PROSITE" id="PS50112">
    <property type="entry name" value="PAS"/>
    <property type="match status" value="1"/>
</dbReference>
<keyword evidence="3" id="KW-0805">Transcription regulation</keyword>
<dbReference type="Proteomes" id="UP001524502">
    <property type="component" value="Unassembled WGS sequence"/>
</dbReference>
<dbReference type="SUPFAM" id="SSF46689">
    <property type="entry name" value="Homeodomain-like"/>
    <property type="match status" value="1"/>
</dbReference>
<evidence type="ECO:0000256" key="4">
    <source>
        <dbReference type="ARBA" id="ARBA00023125"/>
    </source>
</evidence>
<dbReference type="Pfam" id="PF13426">
    <property type="entry name" value="PAS_9"/>
    <property type="match status" value="1"/>
</dbReference>
<dbReference type="InterPro" id="IPR025943">
    <property type="entry name" value="Sigma_54_int_dom_ATP-bd_2"/>
</dbReference>
<dbReference type="InterPro" id="IPR002197">
    <property type="entry name" value="HTH_Fis"/>
</dbReference>
<dbReference type="SMART" id="SM00382">
    <property type="entry name" value="AAA"/>
    <property type="match status" value="1"/>
</dbReference>
<evidence type="ECO:0000313" key="8">
    <source>
        <dbReference type="EMBL" id="MCQ4635550.1"/>
    </source>
</evidence>
<evidence type="ECO:0000259" key="6">
    <source>
        <dbReference type="PROSITE" id="PS50045"/>
    </source>
</evidence>
<evidence type="ECO:0000313" key="9">
    <source>
        <dbReference type="Proteomes" id="UP001524502"/>
    </source>
</evidence>
<evidence type="ECO:0000256" key="3">
    <source>
        <dbReference type="ARBA" id="ARBA00023015"/>
    </source>
</evidence>
<dbReference type="PANTHER" id="PTHR32071">
    <property type="entry name" value="TRANSCRIPTIONAL REGULATORY PROTEIN"/>
    <property type="match status" value="1"/>
</dbReference>
<gene>
    <name evidence="8" type="ORF">NE619_02315</name>
</gene>
<dbReference type="Pfam" id="PF25601">
    <property type="entry name" value="AAA_lid_14"/>
    <property type="match status" value="1"/>
</dbReference>
<dbReference type="Pfam" id="PF00158">
    <property type="entry name" value="Sigma54_activat"/>
    <property type="match status" value="1"/>
</dbReference>
<evidence type="ECO:0000256" key="5">
    <source>
        <dbReference type="ARBA" id="ARBA00023163"/>
    </source>
</evidence>
<keyword evidence="2" id="KW-0067">ATP-binding</keyword>
<dbReference type="CDD" id="cd00130">
    <property type="entry name" value="PAS"/>
    <property type="match status" value="1"/>
</dbReference>
<evidence type="ECO:0000256" key="2">
    <source>
        <dbReference type="ARBA" id="ARBA00022840"/>
    </source>
</evidence>
<keyword evidence="9" id="KW-1185">Reference proteome</keyword>
<sequence>MYKKFIKDNYNALLDILNCLKVGVYITDGKGNTLFLNNESCKTGGLTRGEVLGKNMKELEEMGFIADSITLKTLESGKEEEIIQSLGDGDQVYVTGTPLYRDGKIELVICTERDITETLTLKELLKEKDKDHVKIKEEIEYLKRQNIIMWGNMIAEDEESKLLAEKAMRIAKLDATVLLTGESGTGKEVFANFIYENSKRVGKPFIKVNCAAIPENLMESELFGYESGAFTGADKNGKMGLFEMANNGTLFLDEIGEMPIHLQSKLLRVLQEREIMRVGGSKTIPLDIRLIVATNRDLKKAIEEGTFRGDLYYRLNIMPLELLPLRGRKKDIKALTLYFVRQFNQKYKLNKSIAKEAVEVLQRFQWPGNIRELENVIERIMISFDGDRITKFQVERAIGIPIETTATTEVVTGDKSMEELLEEYEKYILESMMNKCKRASDVARALKMNKSTLSRRLKKYHIE</sequence>
<dbReference type="SUPFAM" id="SSF52540">
    <property type="entry name" value="P-loop containing nucleoside triphosphate hydrolases"/>
    <property type="match status" value="1"/>
</dbReference>
<evidence type="ECO:0000259" key="7">
    <source>
        <dbReference type="PROSITE" id="PS50112"/>
    </source>
</evidence>
<dbReference type="InterPro" id="IPR009057">
    <property type="entry name" value="Homeodomain-like_sf"/>
</dbReference>
<organism evidence="8 9">
    <name type="scientific">Anaerovorax odorimutans</name>
    <dbReference type="NCBI Taxonomy" id="109327"/>
    <lineage>
        <taxon>Bacteria</taxon>
        <taxon>Bacillati</taxon>
        <taxon>Bacillota</taxon>
        <taxon>Clostridia</taxon>
        <taxon>Peptostreptococcales</taxon>
        <taxon>Anaerovoracaceae</taxon>
        <taxon>Anaerovorax</taxon>
    </lineage>
</organism>
<dbReference type="Gene3D" id="1.10.8.60">
    <property type="match status" value="1"/>
</dbReference>
<feature type="domain" description="Sigma-54 factor interaction" evidence="6">
    <location>
        <begin position="153"/>
        <end position="382"/>
    </location>
</feature>
<dbReference type="RefSeq" id="WP_256130744.1">
    <property type="nucleotide sequence ID" value="NZ_JANFXK010000002.1"/>
</dbReference>
<dbReference type="EMBL" id="JANFXK010000002">
    <property type="protein sequence ID" value="MCQ4635550.1"/>
    <property type="molecule type" value="Genomic_DNA"/>
</dbReference>
<dbReference type="PROSITE" id="PS50045">
    <property type="entry name" value="SIGMA54_INTERACT_4"/>
    <property type="match status" value="1"/>
</dbReference>
<reference evidence="8 9" key="1">
    <citation type="submission" date="2022-06" db="EMBL/GenBank/DDBJ databases">
        <title>Isolation of gut microbiota from human fecal samples.</title>
        <authorList>
            <person name="Pamer E.G."/>
            <person name="Barat B."/>
            <person name="Waligurski E."/>
            <person name="Medina S."/>
            <person name="Paddock L."/>
            <person name="Mostad J."/>
        </authorList>
    </citation>
    <scope>NUCLEOTIDE SEQUENCE [LARGE SCALE GENOMIC DNA]</scope>
    <source>
        <strain evidence="8 9">SL.3.17</strain>
    </source>
</reference>
<protein>
    <submittedName>
        <fullName evidence="8">Sigma 54-interacting transcriptional regulator</fullName>
    </submittedName>
</protein>
<keyword evidence="4" id="KW-0238">DNA-binding</keyword>
<accession>A0ABT1RK50</accession>
<dbReference type="InterPro" id="IPR000014">
    <property type="entry name" value="PAS"/>
</dbReference>
<proteinExistence type="predicted"/>
<dbReference type="InterPro" id="IPR035965">
    <property type="entry name" value="PAS-like_dom_sf"/>
</dbReference>
<keyword evidence="5" id="KW-0804">Transcription</keyword>
<dbReference type="NCBIfam" id="TIGR00229">
    <property type="entry name" value="sensory_box"/>
    <property type="match status" value="1"/>
</dbReference>
<dbReference type="InterPro" id="IPR002078">
    <property type="entry name" value="Sigma_54_int"/>
</dbReference>
<dbReference type="PROSITE" id="PS00676">
    <property type="entry name" value="SIGMA54_INTERACT_2"/>
    <property type="match status" value="1"/>
</dbReference>
<comment type="caution">
    <text evidence="8">The sequence shown here is derived from an EMBL/GenBank/DDBJ whole genome shotgun (WGS) entry which is preliminary data.</text>
</comment>
<dbReference type="InterPro" id="IPR027417">
    <property type="entry name" value="P-loop_NTPase"/>
</dbReference>
<evidence type="ECO:0000256" key="1">
    <source>
        <dbReference type="ARBA" id="ARBA00022741"/>
    </source>
</evidence>
<dbReference type="Pfam" id="PF02954">
    <property type="entry name" value="HTH_8"/>
    <property type="match status" value="1"/>
</dbReference>
<name>A0ABT1RK50_9FIRM</name>
<dbReference type="Gene3D" id="3.30.450.20">
    <property type="entry name" value="PAS domain"/>
    <property type="match status" value="1"/>
</dbReference>
<dbReference type="InterPro" id="IPR058031">
    <property type="entry name" value="AAA_lid_NorR"/>
</dbReference>
<dbReference type="CDD" id="cd00009">
    <property type="entry name" value="AAA"/>
    <property type="match status" value="1"/>
</dbReference>
<dbReference type="Gene3D" id="1.10.10.60">
    <property type="entry name" value="Homeodomain-like"/>
    <property type="match status" value="1"/>
</dbReference>
<feature type="domain" description="PAS" evidence="7">
    <location>
        <begin position="9"/>
        <end position="62"/>
    </location>
</feature>
<dbReference type="Gene3D" id="3.40.50.300">
    <property type="entry name" value="P-loop containing nucleotide triphosphate hydrolases"/>
    <property type="match status" value="1"/>
</dbReference>
<dbReference type="InterPro" id="IPR025944">
    <property type="entry name" value="Sigma_54_int_dom_CS"/>
</dbReference>
<dbReference type="SUPFAM" id="SSF55785">
    <property type="entry name" value="PYP-like sensor domain (PAS domain)"/>
    <property type="match status" value="1"/>
</dbReference>